<evidence type="ECO:0000313" key="2">
    <source>
        <dbReference type="EMBL" id="MCT2582364.1"/>
    </source>
</evidence>
<sequence>MSELVIARVSKHRFTGVGADWSGGWTDLDLRHGFYDTRQGRRFTIDPTVQVEILDRLLELKLQVLRRRGQGRAARHQAQERQGCGPPVAEEGTLFFG</sequence>
<comment type="caution">
    <text evidence="2">The sequence shown here is derived from an EMBL/GenBank/DDBJ whole genome shotgun (WGS) entry which is preliminary data.</text>
</comment>
<gene>
    <name evidence="2" type="ORF">JT362_04410</name>
</gene>
<dbReference type="Proteomes" id="UP001156441">
    <property type="component" value="Unassembled WGS sequence"/>
</dbReference>
<name>A0ABT2J448_9PSEU</name>
<dbReference type="EMBL" id="JAFFZE010000005">
    <property type="protein sequence ID" value="MCT2582364.1"/>
    <property type="molecule type" value="Genomic_DNA"/>
</dbReference>
<reference evidence="2 3" key="1">
    <citation type="submission" date="2021-02" db="EMBL/GenBank/DDBJ databases">
        <title>Actinophytocola xerophila sp. nov., isolated from soil of cotton cropping field.</title>
        <authorList>
            <person name="Huang R."/>
            <person name="Chen X."/>
            <person name="Ge X."/>
            <person name="Liu W."/>
        </authorList>
    </citation>
    <scope>NUCLEOTIDE SEQUENCE [LARGE SCALE GENOMIC DNA]</scope>
    <source>
        <strain evidence="2 3">S1-96</strain>
    </source>
</reference>
<keyword evidence="3" id="KW-1185">Reference proteome</keyword>
<dbReference type="RefSeq" id="WP_260189719.1">
    <property type="nucleotide sequence ID" value="NZ_JAFFZE010000005.1"/>
</dbReference>
<evidence type="ECO:0000256" key="1">
    <source>
        <dbReference type="SAM" id="MobiDB-lite"/>
    </source>
</evidence>
<proteinExistence type="predicted"/>
<evidence type="ECO:0000313" key="3">
    <source>
        <dbReference type="Proteomes" id="UP001156441"/>
    </source>
</evidence>
<organism evidence="2 3">
    <name type="scientific">Actinophytocola gossypii</name>
    <dbReference type="NCBI Taxonomy" id="2812003"/>
    <lineage>
        <taxon>Bacteria</taxon>
        <taxon>Bacillati</taxon>
        <taxon>Actinomycetota</taxon>
        <taxon>Actinomycetes</taxon>
        <taxon>Pseudonocardiales</taxon>
        <taxon>Pseudonocardiaceae</taxon>
    </lineage>
</organism>
<protein>
    <submittedName>
        <fullName evidence="2">Uncharacterized protein</fullName>
    </submittedName>
</protein>
<accession>A0ABT2J448</accession>
<feature type="region of interest" description="Disordered" evidence="1">
    <location>
        <begin position="73"/>
        <end position="97"/>
    </location>
</feature>